<dbReference type="Pfam" id="PF14303">
    <property type="entry name" value="NAM-associated"/>
    <property type="match status" value="1"/>
</dbReference>
<dbReference type="InterPro" id="IPR029466">
    <property type="entry name" value="NAM-associated_C"/>
</dbReference>
<feature type="compositionally biased region" description="Basic and acidic residues" evidence="1">
    <location>
        <begin position="153"/>
        <end position="164"/>
    </location>
</feature>
<dbReference type="Proteomes" id="UP000596661">
    <property type="component" value="Chromosome 7"/>
</dbReference>
<protein>
    <recommendedName>
        <fullName evidence="2">No apical meristem-associated C-terminal domain-containing protein</fullName>
    </recommendedName>
</protein>
<feature type="compositionally biased region" description="Polar residues" evidence="1">
    <location>
        <begin position="1"/>
        <end position="17"/>
    </location>
</feature>
<name>A0A803R8U8_CANSA</name>
<organism evidence="3 4">
    <name type="scientific">Cannabis sativa</name>
    <name type="common">Hemp</name>
    <name type="synonym">Marijuana</name>
    <dbReference type="NCBI Taxonomy" id="3483"/>
    <lineage>
        <taxon>Eukaryota</taxon>
        <taxon>Viridiplantae</taxon>
        <taxon>Streptophyta</taxon>
        <taxon>Embryophyta</taxon>
        <taxon>Tracheophyta</taxon>
        <taxon>Spermatophyta</taxon>
        <taxon>Magnoliopsida</taxon>
        <taxon>eudicotyledons</taxon>
        <taxon>Gunneridae</taxon>
        <taxon>Pentapetalae</taxon>
        <taxon>rosids</taxon>
        <taxon>fabids</taxon>
        <taxon>Rosales</taxon>
        <taxon>Cannabaceae</taxon>
        <taxon>Cannabis</taxon>
    </lineage>
</organism>
<dbReference type="AlphaFoldDB" id="A0A803R8U8"/>
<feature type="domain" description="No apical meristem-associated C-terminal" evidence="2">
    <location>
        <begin position="5"/>
        <end position="94"/>
    </location>
</feature>
<evidence type="ECO:0000313" key="4">
    <source>
        <dbReference type="Proteomes" id="UP000596661"/>
    </source>
</evidence>
<evidence type="ECO:0000259" key="2">
    <source>
        <dbReference type="Pfam" id="PF14303"/>
    </source>
</evidence>
<feature type="compositionally biased region" description="Low complexity" evidence="1">
    <location>
        <begin position="102"/>
        <end position="138"/>
    </location>
</feature>
<gene>
    <name evidence="3" type="primary">LOC115700146</name>
</gene>
<reference evidence="3" key="2">
    <citation type="submission" date="2021-03" db="UniProtKB">
        <authorList>
            <consortium name="EnsemblPlants"/>
        </authorList>
    </citation>
    <scope>IDENTIFICATION</scope>
</reference>
<dbReference type="OMA" id="MNTYPTE"/>
<reference evidence="3" key="1">
    <citation type="submission" date="2018-11" db="EMBL/GenBank/DDBJ databases">
        <authorList>
            <person name="Grassa J C."/>
        </authorList>
    </citation>
    <scope>NUCLEOTIDE SEQUENCE [LARGE SCALE GENOMIC DNA]</scope>
</reference>
<accession>A0A803R8U8</accession>
<sequence length="186" mass="21688">MSSFDLNINNEEMNTYPTERPCGVKKAKEKQLGNDQFNKLMEQNKELIKVIEKSNKDRNERHRRKADEKILFTDLNSISDPEFHKYIQSEKRRIYKERAQTSEVGEQGEGSQYEGSQYQGYPNQGSQYQGSQYEGSQYRASQDSGHGVEDEDQRSQDQGERAENDSQVYSPYYDYLGGSRNNLPHY</sequence>
<feature type="region of interest" description="Disordered" evidence="1">
    <location>
        <begin position="98"/>
        <end position="186"/>
    </location>
</feature>
<dbReference type="Gramene" id="novel_model_6472_5bd9a17a">
    <property type="protein sequence ID" value="cds.novel_model_6472_5bd9a17a"/>
    <property type="gene ID" value="novel_gene_3385_5bd9a17a"/>
</dbReference>
<evidence type="ECO:0000313" key="3">
    <source>
        <dbReference type="EnsemblPlants" id="cds.novel_model_6472_5bd9a17a"/>
    </source>
</evidence>
<feature type="region of interest" description="Disordered" evidence="1">
    <location>
        <begin position="1"/>
        <end position="24"/>
    </location>
</feature>
<evidence type="ECO:0000256" key="1">
    <source>
        <dbReference type="SAM" id="MobiDB-lite"/>
    </source>
</evidence>
<dbReference type="EnsemblPlants" id="novel_model_6472_5bd9a17a">
    <property type="protein sequence ID" value="cds.novel_model_6472_5bd9a17a"/>
    <property type="gene ID" value="novel_gene_3385_5bd9a17a"/>
</dbReference>
<keyword evidence="4" id="KW-1185">Reference proteome</keyword>
<dbReference type="EMBL" id="UZAU01000669">
    <property type="status" value="NOT_ANNOTATED_CDS"/>
    <property type="molecule type" value="Genomic_DNA"/>
</dbReference>
<proteinExistence type="predicted"/>